<evidence type="ECO:0000313" key="1">
    <source>
        <dbReference type="EMBL" id="GAI62076.1"/>
    </source>
</evidence>
<dbReference type="EMBL" id="BARW01004343">
    <property type="protein sequence ID" value="GAI62076.1"/>
    <property type="molecule type" value="Genomic_DNA"/>
</dbReference>
<name>X1R4U6_9ZZZZ</name>
<proteinExistence type="predicted"/>
<organism evidence="1">
    <name type="scientific">marine sediment metagenome</name>
    <dbReference type="NCBI Taxonomy" id="412755"/>
    <lineage>
        <taxon>unclassified sequences</taxon>
        <taxon>metagenomes</taxon>
        <taxon>ecological metagenomes</taxon>
    </lineage>
</organism>
<sequence length="112" mass="13248">MNFDETGEFSKDFKRLSKKYKSLANDLLEFKKVVSKFPLGTGKHFVVLIAKETVKIIKGRLFCRYLKGSSLQIIYAYCENKQKVEFIQLYFKGGKENEDHSRIKNYLYNFKQ</sequence>
<comment type="caution">
    <text evidence="1">The sequence shown here is derived from an EMBL/GenBank/DDBJ whole genome shotgun (WGS) entry which is preliminary data.</text>
</comment>
<reference evidence="1" key="1">
    <citation type="journal article" date="2014" name="Front. Microbiol.">
        <title>High frequency of phylogenetically diverse reductive dehalogenase-homologous genes in deep subseafloor sedimentary metagenomes.</title>
        <authorList>
            <person name="Kawai M."/>
            <person name="Futagami T."/>
            <person name="Toyoda A."/>
            <person name="Takaki Y."/>
            <person name="Nishi S."/>
            <person name="Hori S."/>
            <person name="Arai W."/>
            <person name="Tsubouchi T."/>
            <person name="Morono Y."/>
            <person name="Uchiyama I."/>
            <person name="Ito T."/>
            <person name="Fujiyama A."/>
            <person name="Inagaki F."/>
            <person name="Takami H."/>
        </authorList>
    </citation>
    <scope>NUCLEOTIDE SEQUENCE</scope>
    <source>
        <strain evidence="1">Expedition CK06-06</strain>
    </source>
</reference>
<dbReference type="AlphaFoldDB" id="X1R4U6"/>
<accession>X1R4U6</accession>
<protein>
    <recommendedName>
        <fullName evidence="2">Addiction module toxin RelE</fullName>
    </recommendedName>
</protein>
<gene>
    <name evidence="1" type="ORF">S12H4_10252</name>
</gene>
<evidence type="ECO:0008006" key="2">
    <source>
        <dbReference type="Google" id="ProtNLM"/>
    </source>
</evidence>